<dbReference type="Proteomes" id="UP000031838">
    <property type="component" value="Chromosome 2"/>
</dbReference>
<reference evidence="5" key="1">
    <citation type="submission" date="2011-03" db="EMBL/GenBank/DDBJ databases">
        <authorList>
            <person name="Voget S."/>
            <person name="Streit W.R."/>
            <person name="Jaeger K.E."/>
            <person name="Daniel R."/>
        </authorList>
    </citation>
    <scope>NUCLEOTIDE SEQUENCE [LARGE SCALE GENOMIC DNA]</scope>
    <source>
        <strain evidence="5">PG1</strain>
    </source>
</reference>
<dbReference type="RefSeq" id="WP_193394594.1">
    <property type="nucleotide sequence ID" value="NZ_CP002581.1"/>
</dbReference>
<sequence length="161" mass="17782">MRASLPGRQPGKRVTAMNTGSDGLGASTVDIDTFRRMAPLSQRRTIVEGFDAAIVERVARELLDISVQAFLRALSLSTSTIQRKMTNGDRLSLVESDRVARVLYVLDHATEVFGARDLAAQWMTRAHSELDGLKPIEVMDVQPGYDRVRNLLNRAVFALGV</sequence>
<protein>
    <submittedName>
        <fullName evidence="4">Uncharacterized protein</fullName>
    </submittedName>
</protein>
<proteinExistence type="predicted"/>
<keyword evidence="5" id="KW-1185">Reference proteome</keyword>
<dbReference type="InterPro" id="IPR046847">
    <property type="entry name" value="Xre-like_HTH"/>
</dbReference>
<feature type="domain" description="Antitoxin Xre-like helix-turn-helix" evidence="3">
    <location>
        <begin position="44"/>
        <end position="103"/>
    </location>
</feature>
<dbReference type="Pfam" id="PF20432">
    <property type="entry name" value="Xre-like-HTH"/>
    <property type="match status" value="1"/>
</dbReference>
<evidence type="ECO:0000313" key="4">
    <source>
        <dbReference type="EMBL" id="AJK50736.1"/>
    </source>
</evidence>
<feature type="domain" description="Antitoxin Xre/MbcA/ParS-like toxin-binding" evidence="2">
    <location>
        <begin position="108"/>
        <end position="154"/>
    </location>
</feature>
<accession>A0A0B6SET1</accession>
<organism evidence="4 5">
    <name type="scientific">Burkholderia plantarii</name>
    <dbReference type="NCBI Taxonomy" id="41899"/>
    <lineage>
        <taxon>Bacteria</taxon>
        <taxon>Pseudomonadati</taxon>
        <taxon>Pseudomonadota</taxon>
        <taxon>Betaproteobacteria</taxon>
        <taxon>Burkholderiales</taxon>
        <taxon>Burkholderiaceae</taxon>
        <taxon>Burkholderia</taxon>
    </lineage>
</organism>
<name>A0A0B6SET1_BURPL</name>
<dbReference type="GO" id="GO:0003677">
    <property type="term" value="F:DNA binding"/>
    <property type="evidence" value="ECO:0007669"/>
    <property type="project" value="InterPro"/>
</dbReference>
<reference evidence="4 5" key="2">
    <citation type="journal article" date="2016" name="Appl. Microbiol. Biotechnol.">
        <title>Mutations improving production and secretion of extracellular lipase by Burkholderia glumae PG1.</title>
        <authorList>
            <person name="Knapp A."/>
            <person name="Voget S."/>
            <person name="Gao R."/>
            <person name="Zaburannyi N."/>
            <person name="Krysciak D."/>
            <person name="Breuer M."/>
            <person name="Hauer B."/>
            <person name="Streit W.R."/>
            <person name="Muller R."/>
            <person name="Daniel R."/>
            <person name="Jaeger K.E."/>
        </authorList>
    </citation>
    <scope>NUCLEOTIDE SEQUENCE [LARGE SCALE GENOMIC DNA]</scope>
    <source>
        <strain evidence="4 5">PG1</strain>
    </source>
</reference>
<evidence type="ECO:0000259" key="2">
    <source>
        <dbReference type="Pfam" id="PF09722"/>
    </source>
</evidence>
<dbReference type="KEGG" id="bgp:BGL_2c26820"/>
<dbReference type="HOGENOM" id="CLU_109353_2_1_4"/>
<gene>
    <name evidence="4" type="ORF">BGL_2c26820</name>
</gene>
<dbReference type="AlphaFoldDB" id="A0A0B6SET1"/>
<evidence type="ECO:0000256" key="1">
    <source>
        <dbReference type="SAM" id="MobiDB-lite"/>
    </source>
</evidence>
<feature type="region of interest" description="Disordered" evidence="1">
    <location>
        <begin position="1"/>
        <end position="21"/>
    </location>
</feature>
<evidence type="ECO:0000259" key="3">
    <source>
        <dbReference type="Pfam" id="PF20432"/>
    </source>
</evidence>
<dbReference type="InterPro" id="IPR024467">
    <property type="entry name" value="Xre/MbcA/ParS-like_toxin-bd"/>
</dbReference>
<dbReference type="EMBL" id="CP002581">
    <property type="protein sequence ID" value="AJK50736.1"/>
    <property type="molecule type" value="Genomic_DNA"/>
</dbReference>
<evidence type="ECO:0000313" key="5">
    <source>
        <dbReference type="Proteomes" id="UP000031838"/>
    </source>
</evidence>
<dbReference type="InterPro" id="IPR011979">
    <property type="entry name" value="Antitox_Xre"/>
</dbReference>
<dbReference type="Pfam" id="PF09722">
    <property type="entry name" value="Xre_MbcA_ParS_C"/>
    <property type="match status" value="1"/>
</dbReference>
<dbReference type="NCBIfam" id="TIGR02293">
    <property type="entry name" value="TAS_TIGR02293"/>
    <property type="match status" value="1"/>
</dbReference>